<reference evidence="2" key="1">
    <citation type="submission" date="2021-03" db="EMBL/GenBank/DDBJ databases">
        <title>Whole genome sequence of Jiella sp. CQZ9-1.</title>
        <authorList>
            <person name="Tuo L."/>
        </authorList>
    </citation>
    <scope>NUCLEOTIDE SEQUENCE</scope>
    <source>
        <strain evidence="2">CQZ9-1</strain>
    </source>
</reference>
<dbReference type="RefSeq" id="WP_207257244.1">
    <property type="nucleotide sequence ID" value="NZ_JAFMPP010000005.1"/>
</dbReference>
<evidence type="ECO:0000259" key="1">
    <source>
        <dbReference type="Pfam" id="PF05050"/>
    </source>
</evidence>
<gene>
    <name evidence="2" type="ORF">J1C48_07700</name>
</gene>
<sequence>MIGTLAVTQKYGALRRIAQQSGTRGVVGACMLRAYRLMRGMLPCGTRVRYAGIVIGLDRKVTDRMFPRFLASLADIPDYEEALVAGLRRTLRSSDRVVVVGGGWGVTATVAAQHVGRWGSVRCFEGSAEGVRRVRKTCRLNDVSCQVRIEHAVVGEAHQVYGTMPTGAALAGRDLPDCDLLELDCEGAELAILRDLQIRPRTILVETHGVHGAASQEVARVLSKLGYHVRDCGYAEPRLREICMPRDIRVLQATRI</sequence>
<name>A0A939FX26_9HYPH</name>
<comment type="caution">
    <text evidence="2">The sequence shown here is derived from an EMBL/GenBank/DDBJ whole genome shotgun (WGS) entry which is preliminary data.</text>
</comment>
<dbReference type="SUPFAM" id="SSF53335">
    <property type="entry name" value="S-adenosyl-L-methionine-dependent methyltransferases"/>
    <property type="match status" value="1"/>
</dbReference>
<dbReference type="GO" id="GO:0008168">
    <property type="term" value="F:methyltransferase activity"/>
    <property type="evidence" value="ECO:0007669"/>
    <property type="project" value="UniProtKB-KW"/>
</dbReference>
<keyword evidence="2" id="KW-0808">Transferase</keyword>
<dbReference type="Gene3D" id="3.40.50.150">
    <property type="entry name" value="Vaccinia Virus protein VP39"/>
    <property type="match status" value="1"/>
</dbReference>
<evidence type="ECO:0000313" key="2">
    <source>
        <dbReference type="EMBL" id="MBO0662454.1"/>
    </source>
</evidence>
<dbReference type="AlphaFoldDB" id="A0A939FX26"/>
<keyword evidence="3" id="KW-1185">Reference proteome</keyword>
<dbReference type="Proteomes" id="UP000664122">
    <property type="component" value="Unassembled WGS sequence"/>
</dbReference>
<accession>A0A939FX26</accession>
<proteinExistence type="predicted"/>
<dbReference type="InterPro" id="IPR006342">
    <property type="entry name" value="FkbM_mtfrase"/>
</dbReference>
<dbReference type="EMBL" id="JAFMPP010000005">
    <property type="protein sequence ID" value="MBO0662454.1"/>
    <property type="molecule type" value="Genomic_DNA"/>
</dbReference>
<dbReference type="GO" id="GO:0032259">
    <property type="term" value="P:methylation"/>
    <property type="evidence" value="ECO:0007669"/>
    <property type="project" value="UniProtKB-KW"/>
</dbReference>
<keyword evidence="2" id="KW-0489">Methyltransferase</keyword>
<protein>
    <submittedName>
        <fullName evidence="2">FkbM family methyltransferase</fullName>
    </submittedName>
</protein>
<evidence type="ECO:0000313" key="3">
    <source>
        <dbReference type="Proteomes" id="UP000664122"/>
    </source>
</evidence>
<feature type="domain" description="Methyltransferase FkbM" evidence="1">
    <location>
        <begin position="174"/>
        <end position="234"/>
    </location>
</feature>
<dbReference type="Pfam" id="PF05050">
    <property type="entry name" value="Methyltransf_21"/>
    <property type="match status" value="1"/>
</dbReference>
<dbReference type="InterPro" id="IPR029063">
    <property type="entry name" value="SAM-dependent_MTases_sf"/>
</dbReference>
<organism evidence="2 3">
    <name type="scientific">Jiella flava</name>
    <dbReference type="NCBI Taxonomy" id="2816857"/>
    <lineage>
        <taxon>Bacteria</taxon>
        <taxon>Pseudomonadati</taxon>
        <taxon>Pseudomonadota</taxon>
        <taxon>Alphaproteobacteria</taxon>
        <taxon>Hyphomicrobiales</taxon>
        <taxon>Aurantimonadaceae</taxon>
        <taxon>Jiella</taxon>
    </lineage>
</organism>